<dbReference type="Proteomes" id="UP000487268">
    <property type="component" value="Unassembled WGS sequence"/>
</dbReference>
<dbReference type="NCBIfam" id="TIGR02937">
    <property type="entry name" value="sigma70-ECF"/>
    <property type="match status" value="1"/>
</dbReference>
<dbReference type="PANTHER" id="PTHR43133">
    <property type="entry name" value="RNA POLYMERASE ECF-TYPE SIGMA FACTO"/>
    <property type="match status" value="1"/>
</dbReference>
<name>A0A7K0BSI1_9ACTN</name>
<dbReference type="InterPro" id="IPR013249">
    <property type="entry name" value="RNA_pol_sigma70_r4_t2"/>
</dbReference>
<feature type="domain" description="RNA polymerase sigma-70 region 2" evidence="5">
    <location>
        <begin position="32"/>
        <end position="91"/>
    </location>
</feature>
<evidence type="ECO:0000256" key="3">
    <source>
        <dbReference type="ARBA" id="ARBA00023082"/>
    </source>
</evidence>
<dbReference type="PANTHER" id="PTHR43133:SF62">
    <property type="entry name" value="RNA POLYMERASE SIGMA FACTOR SIGZ"/>
    <property type="match status" value="1"/>
</dbReference>
<reference evidence="7 8" key="1">
    <citation type="submission" date="2019-10" db="EMBL/GenBank/DDBJ databases">
        <title>Actinomadura rubteroloni sp. nov. and Actinomadura macrotermitis sp. nov., isolated from the gut of fungus growing-termite Macrotermes natalensis.</title>
        <authorList>
            <person name="Benndorf R."/>
            <person name="Martin K."/>
            <person name="Kuefner M."/>
            <person name="De Beer W."/>
            <person name="Kaster A.-K."/>
            <person name="Vollmers J."/>
            <person name="Poulsen M."/>
            <person name="Beemelmanns C."/>
        </authorList>
    </citation>
    <scope>NUCLEOTIDE SEQUENCE [LARGE SCALE GENOMIC DNA]</scope>
    <source>
        <strain evidence="7 8">RB68</strain>
    </source>
</reference>
<dbReference type="InterPro" id="IPR007627">
    <property type="entry name" value="RNA_pol_sigma70_r2"/>
</dbReference>
<dbReference type="GO" id="GO:0006352">
    <property type="term" value="P:DNA-templated transcription initiation"/>
    <property type="evidence" value="ECO:0007669"/>
    <property type="project" value="InterPro"/>
</dbReference>
<comment type="caution">
    <text evidence="7">The sequence shown here is derived from an EMBL/GenBank/DDBJ whole genome shotgun (WGS) entry which is preliminary data.</text>
</comment>
<sequence>MERRAATTATAGAARRLARGEEDALAECQAALGPALRRFLRHRVPPDLVDDVIQSVLLELWRCRDRFDPDRGLEAWALTIARRRAVDHLRALPPPALPLTAATERPAPDAADRIARRQDVRRALAALPAAQREALVLAYYGDLGQREIARRLGAPLGTVKARTARGLRRLGVLLGA</sequence>
<dbReference type="InterPro" id="IPR036388">
    <property type="entry name" value="WH-like_DNA-bd_sf"/>
</dbReference>
<dbReference type="AlphaFoldDB" id="A0A7K0BSI1"/>
<dbReference type="Pfam" id="PF08281">
    <property type="entry name" value="Sigma70_r4_2"/>
    <property type="match status" value="1"/>
</dbReference>
<dbReference type="OrthoDB" id="9803203at2"/>
<evidence type="ECO:0000256" key="4">
    <source>
        <dbReference type="ARBA" id="ARBA00023163"/>
    </source>
</evidence>
<dbReference type="SUPFAM" id="SSF88946">
    <property type="entry name" value="Sigma2 domain of RNA polymerase sigma factors"/>
    <property type="match status" value="1"/>
</dbReference>
<accession>A0A7K0BSI1</accession>
<dbReference type="InterPro" id="IPR013325">
    <property type="entry name" value="RNA_pol_sigma_r2"/>
</dbReference>
<dbReference type="InterPro" id="IPR039425">
    <property type="entry name" value="RNA_pol_sigma-70-like"/>
</dbReference>
<keyword evidence="8" id="KW-1185">Reference proteome</keyword>
<dbReference type="EMBL" id="WEGH01000001">
    <property type="protein sequence ID" value="MQY03634.1"/>
    <property type="molecule type" value="Genomic_DNA"/>
</dbReference>
<evidence type="ECO:0000256" key="1">
    <source>
        <dbReference type="ARBA" id="ARBA00010641"/>
    </source>
</evidence>
<dbReference type="GO" id="GO:0016987">
    <property type="term" value="F:sigma factor activity"/>
    <property type="evidence" value="ECO:0007669"/>
    <property type="project" value="UniProtKB-KW"/>
</dbReference>
<dbReference type="RefSeq" id="WP_153531512.1">
    <property type="nucleotide sequence ID" value="NZ_WEGH01000001.1"/>
</dbReference>
<dbReference type="InterPro" id="IPR013324">
    <property type="entry name" value="RNA_pol_sigma_r3/r4-like"/>
</dbReference>
<protein>
    <recommendedName>
        <fullName evidence="9">Sigma-70 family RNA polymerase sigma factor</fullName>
    </recommendedName>
</protein>
<feature type="domain" description="RNA polymerase sigma factor 70 region 4 type 2" evidence="6">
    <location>
        <begin position="118"/>
        <end position="170"/>
    </location>
</feature>
<evidence type="ECO:0000259" key="6">
    <source>
        <dbReference type="Pfam" id="PF08281"/>
    </source>
</evidence>
<organism evidence="7 8">
    <name type="scientific">Actinomadura macrotermitis</name>
    <dbReference type="NCBI Taxonomy" id="2585200"/>
    <lineage>
        <taxon>Bacteria</taxon>
        <taxon>Bacillati</taxon>
        <taxon>Actinomycetota</taxon>
        <taxon>Actinomycetes</taxon>
        <taxon>Streptosporangiales</taxon>
        <taxon>Thermomonosporaceae</taxon>
        <taxon>Actinomadura</taxon>
    </lineage>
</organism>
<proteinExistence type="inferred from homology"/>
<evidence type="ECO:0000259" key="5">
    <source>
        <dbReference type="Pfam" id="PF04542"/>
    </source>
</evidence>
<dbReference type="Pfam" id="PF04542">
    <property type="entry name" value="Sigma70_r2"/>
    <property type="match status" value="1"/>
</dbReference>
<dbReference type="InterPro" id="IPR014284">
    <property type="entry name" value="RNA_pol_sigma-70_dom"/>
</dbReference>
<keyword evidence="4" id="KW-0804">Transcription</keyword>
<dbReference type="GO" id="GO:0003677">
    <property type="term" value="F:DNA binding"/>
    <property type="evidence" value="ECO:0007669"/>
    <property type="project" value="InterPro"/>
</dbReference>
<evidence type="ECO:0000256" key="2">
    <source>
        <dbReference type="ARBA" id="ARBA00023015"/>
    </source>
</evidence>
<dbReference type="Gene3D" id="1.10.10.10">
    <property type="entry name" value="Winged helix-like DNA-binding domain superfamily/Winged helix DNA-binding domain"/>
    <property type="match status" value="1"/>
</dbReference>
<dbReference type="SUPFAM" id="SSF88659">
    <property type="entry name" value="Sigma3 and sigma4 domains of RNA polymerase sigma factors"/>
    <property type="match status" value="1"/>
</dbReference>
<evidence type="ECO:0000313" key="7">
    <source>
        <dbReference type="EMBL" id="MQY03634.1"/>
    </source>
</evidence>
<evidence type="ECO:0008006" key="9">
    <source>
        <dbReference type="Google" id="ProtNLM"/>
    </source>
</evidence>
<gene>
    <name evidence="7" type="ORF">ACRB68_16790</name>
</gene>
<dbReference type="Gene3D" id="1.10.1740.10">
    <property type="match status" value="1"/>
</dbReference>
<keyword evidence="2" id="KW-0805">Transcription regulation</keyword>
<comment type="similarity">
    <text evidence="1">Belongs to the sigma-70 factor family. ECF subfamily.</text>
</comment>
<keyword evidence="3" id="KW-0731">Sigma factor</keyword>
<evidence type="ECO:0000313" key="8">
    <source>
        <dbReference type="Proteomes" id="UP000487268"/>
    </source>
</evidence>